<name>A0A809QZA8_9PROT</name>
<dbReference type="InterPro" id="IPR052746">
    <property type="entry name" value="MlaB_ABC_Transporter"/>
</dbReference>
<dbReference type="SUPFAM" id="SSF52091">
    <property type="entry name" value="SpoIIaa-like"/>
    <property type="match status" value="1"/>
</dbReference>
<dbReference type="InterPro" id="IPR058548">
    <property type="entry name" value="MlaB-like_STAS"/>
</dbReference>
<dbReference type="EMBL" id="AP021857">
    <property type="protein sequence ID" value="BBO20729.1"/>
    <property type="molecule type" value="Genomic_DNA"/>
</dbReference>
<dbReference type="InterPro" id="IPR002645">
    <property type="entry name" value="STAS_dom"/>
</dbReference>
<protein>
    <submittedName>
        <fullName evidence="2">Sulphate Transporter and Anti-Sigma factor antagonist</fullName>
    </submittedName>
</protein>
<dbReference type="Proteomes" id="UP000662914">
    <property type="component" value="Chromosome"/>
</dbReference>
<dbReference type="InterPro" id="IPR036513">
    <property type="entry name" value="STAS_dom_sf"/>
</dbReference>
<feature type="domain" description="STAS" evidence="1">
    <location>
        <begin position="1"/>
        <end position="92"/>
    </location>
</feature>
<accession>A0A809QZA8</accession>
<dbReference type="KEGG" id="ddz:DSYM_14280"/>
<dbReference type="PANTHER" id="PTHR35849">
    <property type="entry name" value="BLR2341 PROTEIN"/>
    <property type="match status" value="1"/>
</dbReference>
<dbReference type="PROSITE" id="PS50801">
    <property type="entry name" value="STAS"/>
    <property type="match status" value="1"/>
</dbReference>
<reference evidence="2" key="1">
    <citation type="journal article" name="DNA Res.">
        <title>The physiological potential of anammox bacteria as revealed by their core genome structure.</title>
        <authorList>
            <person name="Okubo T."/>
            <person name="Toyoda A."/>
            <person name="Fukuhara K."/>
            <person name="Uchiyama I."/>
            <person name="Harigaya Y."/>
            <person name="Kuroiwa M."/>
            <person name="Suzuki T."/>
            <person name="Murakami Y."/>
            <person name="Suwa Y."/>
            <person name="Takami H."/>
        </authorList>
    </citation>
    <scope>NUCLEOTIDE SEQUENCE</scope>
    <source>
        <strain evidence="2">317325-3</strain>
    </source>
</reference>
<gene>
    <name evidence="2" type="ORF">DSYM_14280</name>
</gene>
<dbReference type="AlphaFoldDB" id="A0A809QZA8"/>
<evidence type="ECO:0000313" key="2">
    <source>
        <dbReference type="EMBL" id="BBO20729.1"/>
    </source>
</evidence>
<sequence length="116" mass="12221">MEIGMHNSNGRCAMALGGELTIYAAAELKERLVGAVDDSGEMEIDLSNVSDIDSAGLQVLVLAKRHALAAGKTLQMVGHSRPVMELLELYDLAALFGDPLVIPAQEAGRDTCGSKP</sequence>
<organism evidence="2 3">
    <name type="scientific">Candidatus Desulfobacillus denitrificans</name>
    <dbReference type="NCBI Taxonomy" id="2608985"/>
    <lineage>
        <taxon>Bacteria</taxon>
        <taxon>Pseudomonadati</taxon>
        <taxon>Pseudomonadota</taxon>
        <taxon>Betaproteobacteria</taxon>
        <taxon>Candidatus Desulfobacillus</taxon>
    </lineage>
</organism>
<dbReference type="CDD" id="cd07043">
    <property type="entry name" value="STAS_anti-anti-sigma_factors"/>
    <property type="match status" value="1"/>
</dbReference>
<evidence type="ECO:0000259" key="1">
    <source>
        <dbReference type="PROSITE" id="PS50801"/>
    </source>
</evidence>
<dbReference type="PANTHER" id="PTHR35849:SF2">
    <property type="entry name" value="BLR2341 PROTEIN"/>
    <property type="match status" value="1"/>
</dbReference>
<dbReference type="Pfam" id="PF13466">
    <property type="entry name" value="STAS_2"/>
    <property type="match status" value="1"/>
</dbReference>
<dbReference type="Gene3D" id="3.30.750.24">
    <property type="entry name" value="STAS domain"/>
    <property type="match status" value="1"/>
</dbReference>
<proteinExistence type="predicted"/>
<evidence type="ECO:0000313" key="3">
    <source>
        <dbReference type="Proteomes" id="UP000662914"/>
    </source>
</evidence>